<evidence type="ECO:0000259" key="7">
    <source>
        <dbReference type="Pfam" id="PF01370"/>
    </source>
</evidence>
<evidence type="ECO:0000313" key="8">
    <source>
        <dbReference type="Proteomes" id="UP000035642"/>
    </source>
</evidence>
<dbReference type="Pfam" id="PF01370">
    <property type="entry name" value="Epimerase"/>
    <property type="match status" value="1"/>
</dbReference>
<comment type="similarity">
    <text evidence="1">Belongs to the complex I NDUFA9 subunit family.</text>
</comment>
<dbReference type="STRING" id="6313.A0A0K0D0B2"/>
<dbReference type="SUPFAM" id="SSF51735">
    <property type="entry name" value="NAD(P)-binding Rossmann-fold domains"/>
    <property type="match status" value="1"/>
</dbReference>
<evidence type="ECO:0000256" key="1">
    <source>
        <dbReference type="ARBA" id="ARBA00038501"/>
    </source>
</evidence>
<dbReference type="WBParaSite" id="ACAC_0000349301-mRNA-1">
    <property type="protein sequence ID" value="ACAC_0000349301-mRNA-1"/>
    <property type="gene ID" value="ACAC_0000349301"/>
</dbReference>
<proteinExistence type="inferred from homology"/>
<dbReference type="InterPro" id="IPR051207">
    <property type="entry name" value="ComplexI_NDUFA9_subunit"/>
</dbReference>
<dbReference type="InterPro" id="IPR036291">
    <property type="entry name" value="NAD(P)-bd_dom_sf"/>
</dbReference>
<evidence type="ECO:0000256" key="2">
    <source>
        <dbReference type="ARBA" id="ARBA00040720"/>
    </source>
</evidence>
<evidence type="ECO:0000313" key="9">
    <source>
        <dbReference type="WBParaSite" id="ACAC_0000349301-mRNA-1"/>
    </source>
</evidence>
<protein>
    <recommendedName>
        <fullName evidence="2">NADH dehydrogenase [ubiquinone] 1 alpha subcomplex subunit 9, mitochondrial</fullName>
    </recommendedName>
    <alternativeName>
        <fullName evidence="4">Complex I-39kD</fullName>
    </alternativeName>
    <alternativeName>
        <fullName evidence="3">NADH-ubiquinone oxidoreductase 39 kDa subunit</fullName>
    </alternativeName>
</protein>
<dbReference type="Gene3D" id="3.40.50.720">
    <property type="entry name" value="NAD(P)-binding Rossmann-like Domain"/>
    <property type="match status" value="1"/>
</dbReference>
<feature type="region of interest" description="Disordered" evidence="6">
    <location>
        <begin position="27"/>
        <end position="50"/>
    </location>
</feature>
<comment type="subunit">
    <text evidence="5">Complex I is composed of 45 different subunits. This a component of the hydrophobic protein fraction. Interacts with BLOC1S1. Interacts with SLC2A4. Interacts with CLOCK. Interacts with RAB5IF.</text>
</comment>
<dbReference type="InterPro" id="IPR001509">
    <property type="entry name" value="Epimerase_deHydtase"/>
</dbReference>
<dbReference type="GO" id="GO:0044877">
    <property type="term" value="F:protein-containing complex binding"/>
    <property type="evidence" value="ECO:0007669"/>
    <property type="project" value="TreeGrafter"/>
</dbReference>
<accession>A0A0K0D0B2</accession>
<evidence type="ECO:0000256" key="4">
    <source>
        <dbReference type="ARBA" id="ARBA00043145"/>
    </source>
</evidence>
<dbReference type="CDD" id="cd05271">
    <property type="entry name" value="NDUFA9_like_SDR_a"/>
    <property type="match status" value="1"/>
</dbReference>
<feature type="domain" description="NAD-dependent epimerase/dehydratase" evidence="7">
    <location>
        <begin position="60"/>
        <end position="273"/>
    </location>
</feature>
<name>A0A0K0D0B2_ANGCA</name>
<dbReference type="PANTHER" id="PTHR12126:SF11">
    <property type="entry name" value="NADH DEHYDROGENASE [UBIQUINONE] 1 ALPHA SUBCOMPLEX SUBUNIT 9, MITOCHONDRIAL"/>
    <property type="match status" value="1"/>
</dbReference>
<evidence type="ECO:0000256" key="3">
    <source>
        <dbReference type="ARBA" id="ARBA00042000"/>
    </source>
</evidence>
<dbReference type="GO" id="GO:0005739">
    <property type="term" value="C:mitochondrion"/>
    <property type="evidence" value="ECO:0007669"/>
    <property type="project" value="TreeGrafter"/>
</dbReference>
<dbReference type="AlphaFoldDB" id="A0A0K0D0B2"/>
<keyword evidence="8" id="KW-1185">Reference proteome</keyword>
<dbReference type="PANTHER" id="PTHR12126">
    <property type="entry name" value="NADH-UBIQUINONE OXIDOREDUCTASE 39 KDA SUBUNIT-RELATED"/>
    <property type="match status" value="1"/>
</dbReference>
<sequence length="451" mass="52110">MWSVIGRTCSSSCRPAVLILGQTHAQSTAPHELPEPRISSQTAQFRKGTGGRASFSGNVVTVFGTSGFMGLPVINRLAKQGNQIIIPYRQDPYYMRAHKIPGEYGQILFFPFELKDEESIRKVVRYSNIVINLIGTRVPTKNYDYYEVHQHGARRIARICREMGVERFVHVSALGATVNPGKGHYVKESNFLRSKGLGEIAVRDEFPTATIVRPSIIYGEMDGFIQYYVSRYRKTPLDLVYLYKKGEHTYKMPIWVGDVAAGLERIVRDPTSSSHIYEFVGPHCYQLSELMDYLYRKAHCIENFGFRYRRHSFPDPYFIALTWLTEQFGHFFKCKVPLNREWMEYVEVKDDVLTGQRTLFDLGIRRLTEFEFAAGQLAFRRSFRKFYEEQYGDYPPPRLPLRYGIFYNEQAPLFLSALMLFIICSFVRSPPIVRKPGMEEKEAFGKGLAFN</sequence>
<evidence type="ECO:0000256" key="6">
    <source>
        <dbReference type="SAM" id="MobiDB-lite"/>
    </source>
</evidence>
<reference evidence="9" key="2">
    <citation type="submission" date="2017-02" db="UniProtKB">
        <authorList>
            <consortium name="WormBaseParasite"/>
        </authorList>
    </citation>
    <scope>IDENTIFICATION</scope>
</reference>
<organism evidence="8 9">
    <name type="scientific">Angiostrongylus cantonensis</name>
    <name type="common">Rat lungworm</name>
    <dbReference type="NCBI Taxonomy" id="6313"/>
    <lineage>
        <taxon>Eukaryota</taxon>
        <taxon>Metazoa</taxon>
        <taxon>Ecdysozoa</taxon>
        <taxon>Nematoda</taxon>
        <taxon>Chromadorea</taxon>
        <taxon>Rhabditida</taxon>
        <taxon>Rhabditina</taxon>
        <taxon>Rhabditomorpha</taxon>
        <taxon>Strongyloidea</taxon>
        <taxon>Metastrongylidae</taxon>
        <taxon>Angiostrongylus</taxon>
    </lineage>
</organism>
<reference evidence="8" key="1">
    <citation type="submission" date="2012-09" db="EMBL/GenBank/DDBJ databases">
        <authorList>
            <person name="Martin A.A."/>
        </authorList>
    </citation>
    <scope>NUCLEOTIDE SEQUENCE</scope>
</reference>
<evidence type="ECO:0000256" key="5">
    <source>
        <dbReference type="ARBA" id="ARBA00046455"/>
    </source>
</evidence>
<dbReference type="Proteomes" id="UP000035642">
    <property type="component" value="Unassembled WGS sequence"/>
</dbReference>